<dbReference type="Proteomes" id="UP000474024">
    <property type="component" value="Unassembled WGS sequence"/>
</dbReference>
<dbReference type="InterPro" id="IPR023908">
    <property type="entry name" value="xxxLxxG_rpt"/>
</dbReference>
<organism evidence="2 3">
    <name type="scientific">Roseburia porci</name>
    <dbReference type="NCBI Taxonomy" id="2605790"/>
    <lineage>
        <taxon>Bacteria</taxon>
        <taxon>Bacillati</taxon>
        <taxon>Bacillota</taxon>
        <taxon>Clostridia</taxon>
        <taxon>Lachnospirales</taxon>
        <taxon>Lachnospiraceae</taxon>
        <taxon>Roseburia</taxon>
    </lineage>
</organism>
<proteinExistence type="predicted"/>
<feature type="transmembrane region" description="Helical" evidence="1">
    <location>
        <begin position="14"/>
        <end position="35"/>
    </location>
</feature>
<gene>
    <name evidence="2" type="ORF">FYJ75_12070</name>
</gene>
<keyword evidence="3" id="KW-1185">Reference proteome</keyword>
<dbReference type="EMBL" id="VUNI01000024">
    <property type="protein sequence ID" value="MST75737.1"/>
    <property type="molecule type" value="Genomic_DNA"/>
</dbReference>
<sequence length="828" mass="86420">MKLPELKKRFQNKYVVRIIAGVLTIAMVGTGFSVYTVHAEKAGTEAAQTTDSTSDSEDELSLSSMLKDNVSVSEKEIDKDETVYLISDASGNVNQTIVSDHLINRDKSDTLKDKSSLKDIENVKGDETFSQSGDDLTWQADGNDIYYQGTSTAQAPVSQKVTYYLDGKEISPEDLAGKSGKVTIHFDYTNHSTYTETVNGEEVTVCVPFAAITGMVLDDSFSNVEVTNGKVQNTGKGNIVIGYALPGLKDSLDLNDDDLDEDVDIPESFEVTADVENFSLETAMTVVANAGSFLSTDGSSDLSSVDDMIDTLTDASEQLQDGSKQLSDGLDTLQSSLKEFSSGMNTLSGGIKSYTDGAKTLGNGINTLNEKLSALTEGRLTLTQGVNTLNSSAATIRDGIGTLDSALNTQLTDAEKASYAAQAASQAAASVEGQKDSIGAQAAALAQQSIKAQSNAISKQAADTATKEIESQLDAIGTQASDAVDAQEISSKVAEEYKKQLTGDQTTKEVTEGLSANSDAQKMIGYLAKGMQSDCEDGIKLKVKEALIGAGYSEDAITPELIENTYQAQNRKTIAQAASEMAQEMAQQSVVTVASKAAVTAASKAASEAAKATALQVAGQVASQTAEATASQVAGQVASETAKSTASQSAQSAASQALITGIEQTKQNIAAQIEEKQAGGYSLVTGAQALAAGTNELASSVNGSLSSGIDQLADGVGQLAAGANTLVSNNDTLNSGAAQLVNGTGQIVDGVNKLDTGSHTLADGMVEFNEQGINKIVNAYKGDLKPLANRLQAMIDAGEDYQSYSDIADGANGSVKFIYKLDSIKEDQ</sequence>
<keyword evidence="1" id="KW-0812">Transmembrane</keyword>
<dbReference type="RefSeq" id="WP_154430696.1">
    <property type="nucleotide sequence ID" value="NZ_VUNI01000024.1"/>
</dbReference>
<accession>A0A6L5YUB2</accession>
<evidence type="ECO:0008006" key="4">
    <source>
        <dbReference type="Google" id="ProtNLM"/>
    </source>
</evidence>
<dbReference type="NCBIfam" id="TIGR03057">
    <property type="entry name" value="xxxLxxG_by_4"/>
    <property type="match status" value="3"/>
</dbReference>
<keyword evidence="1" id="KW-0472">Membrane</keyword>
<dbReference type="Gene3D" id="1.10.287.950">
    <property type="entry name" value="Methyl-accepting chemotaxis protein"/>
    <property type="match status" value="1"/>
</dbReference>
<reference evidence="2 3" key="1">
    <citation type="submission" date="2019-08" db="EMBL/GenBank/DDBJ databases">
        <title>In-depth cultivation of the pig gut microbiome towards novel bacterial diversity and tailored functional studies.</title>
        <authorList>
            <person name="Wylensek D."/>
            <person name="Hitch T.C.A."/>
            <person name="Clavel T."/>
        </authorList>
    </citation>
    <scope>NUCLEOTIDE SEQUENCE [LARGE SCALE GENOMIC DNA]</scope>
    <source>
        <strain evidence="2 3">MUC/MUC-530-WT-4D</strain>
    </source>
</reference>
<evidence type="ECO:0000256" key="1">
    <source>
        <dbReference type="SAM" id="Phobius"/>
    </source>
</evidence>
<name>A0A6L5YUB2_9FIRM</name>
<dbReference type="InterPro" id="IPR011049">
    <property type="entry name" value="Serralysin-like_metalloprot_C"/>
</dbReference>
<keyword evidence="1" id="KW-1133">Transmembrane helix</keyword>
<dbReference type="AlphaFoldDB" id="A0A6L5YUB2"/>
<evidence type="ECO:0000313" key="2">
    <source>
        <dbReference type="EMBL" id="MST75737.1"/>
    </source>
</evidence>
<evidence type="ECO:0000313" key="3">
    <source>
        <dbReference type="Proteomes" id="UP000474024"/>
    </source>
</evidence>
<dbReference type="SUPFAM" id="SSF101967">
    <property type="entry name" value="Adhesin YadA, collagen-binding domain"/>
    <property type="match status" value="1"/>
</dbReference>
<comment type="caution">
    <text evidence="2">The sequence shown here is derived from an EMBL/GenBank/DDBJ whole genome shotgun (WGS) entry which is preliminary data.</text>
</comment>
<protein>
    <recommendedName>
        <fullName evidence="4">X-X-X-Leu-X-X-Gly heptad repeats</fullName>
    </recommendedName>
</protein>